<dbReference type="RefSeq" id="XP_033572862.1">
    <property type="nucleotide sequence ID" value="XM_033725868.1"/>
</dbReference>
<organism evidence="1">
    <name type="scientific">Mytilinidion resinicola</name>
    <dbReference type="NCBI Taxonomy" id="574789"/>
    <lineage>
        <taxon>Eukaryota</taxon>
        <taxon>Fungi</taxon>
        <taxon>Dikarya</taxon>
        <taxon>Ascomycota</taxon>
        <taxon>Pezizomycotina</taxon>
        <taxon>Dothideomycetes</taxon>
        <taxon>Pleosporomycetidae</taxon>
        <taxon>Mytilinidiales</taxon>
        <taxon>Mytilinidiaceae</taxon>
        <taxon>Mytilinidion</taxon>
    </lineage>
</organism>
<dbReference type="EMBL" id="MU003708">
    <property type="protein sequence ID" value="KAF2805898.1"/>
    <property type="molecule type" value="Genomic_DNA"/>
</dbReference>
<evidence type="ECO:0000313" key="3">
    <source>
        <dbReference type="RefSeq" id="XP_033572862.1"/>
    </source>
</evidence>
<dbReference type="Proteomes" id="UP000504636">
    <property type="component" value="Unplaced"/>
</dbReference>
<keyword evidence="2" id="KW-1185">Reference proteome</keyword>
<proteinExistence type="predicted"/>
<gene>
    <name evidence="1 3" type="ORF">BDZ99DRAFT_524142</name>
</gene>
<reference evidence="3" key="3">
    <citation type="submission" date="2025-04" db="UniProtKB">
        <authorList>
            <consortium name="RefSeq"/>
        </authorList>
    </citation>
    <scope>IDENTIFICATION</scope>
    <source>
        <strain evidence="3">CBS 304.34</strain>
    </source>
</reference>
<reference evidence="1 3" key="1">
    <citation type="journal article" date="2020" name="Stud. Mycol.">
        <title>101 Dothideomycetes genomes: a test case for predicting lifestyles and emergence of pathogens.</title>
        <authorList>
            <person name="Haridas S."/>
            <person name="Albert R."/>
            <person name="Binder M."/>
            <person name="Bloem J."/>
            <person name="Labutti K."/>
            <person name="Salamov A."/>
            <person name="Andreopoulos B."/>
            <person name="Baker S."/>
            <person name="Barry K."/>
            <person name="Bills G."/>
            <person name="Bluhm B."/>
            <person name="Cannon C."/>
            <person name="Castanera R."/>
            <person name="Culley D."/>
            <person name="Daum C."/>
            <person name="Ezra D."/>
            <person name="Gonzalez J."/>
            <person name="Henrissat B."/>
            <person name="Kuo A."/>
            <person name="Liang C."/>
            <person name="Lipzen A."/>
            <person name="Lutzoni F."/>
            <person name="Magnuson J."/>
            <person name="Mondo S."/>
            <person name="Nolan M."/>
            <person name="Ohm R."/>
            <person name="Pangilinan J."/>
            <person name="Park H.-J."/>
            <person name="Ramirez L."/>
            <person name="Alfaro M."/>
            <person name="Sun H."/>
            <person name="Tritt A."/>
            <person name="Yoshinaga Y."/>
            <person name="Zwiers L.-H."/>
            <person name="Turgeon B."/>
            <person name="Goodwin S."/>
            <person name="Spatafora J."/>
            <person name="Crous P."/>
            <person name="Grigoriev I."/>
        </authorList>
    </citation>
    <scope>NUCLEOTIDE SEQUENCE</scope>
    <source>
        <strain evidence="1 3">CBS 304.34</strain>
    </source>
</reference>
<protein>
    <submittedName>
        <fullName evidence="1 3">Uncharacterized protein</fullName>
    </submittedName>
</protein>
<sequence>MPALSNTNSTGAPYAEAAIVCPVHDVTNGRTPTSSPCVCHIKSAFRWLNGPVLGLWQACESSTIHLELSGPQGYRIYHIFLTLLTKRPAEPCLKEASFSGLDVWRAVQKHERCGPAATLLRGLLCKIFLNRELDVPVAKIEEAAYVVEAVKLPSSTAITNKKKSSILEGFPEDREVIIPVILVTFNNSDMSTVVFAPLATHLGLPAIFRWLDFMRIVSKTVQEPKTMDLESCLSFDLQSESDHHTPPDLPSTTPPQFPTFGHSIHGFLDPRSICPSERAPTPSSPPPKPALLNLPIELLIDIIEFLQDNLEDFQDYLENLRSFRCCSKRFAEVGARVLFKELHVALYLESILRLTNIASRHNLATSVQRVVFHGQVPFGYETIKGWAIAVGRAGGQVPRWKRDDYYETYISYADAEDRSLTAQESMSKGIDLAGAKLQDVVVTAYDEADDRSAFWDKVRENILLTPTTWRRRILDDLDENTPEGRMLCAIRYDAKTFYPDLFAALTEGSVLLTATFRALTTCSTELRRLQMTTTGGEFWCQRVNGNNWPQGPPLIPTLYPVFVFLTVLDLKKLNLHVKLALNIVNDTVEGEWPRGDILACVGKWPRIRKLSLEIDATQPSLIDCFNKLAGFLDTLRLHNVRLLPTAAREEWELLCDRCRLPSQAQEVGCWGSTIRQLSRIKSLKGVEFSDLGEISMSDPTATVFRVFTNREYVEYMNQYVLGRKGDTDWFNADQDNFLETLLGGR</sequence>
<dbReference type="AlphaFoldDB" id="A0A6A6YBE3"/>
<evidence type="ECO:0000313" key="1">
    <source>
        <dbReference type="EMBL" id="KAF2805898.1"/>
    </source>
</evidence>
<dbReference type="GeneID" id="54466761"/>
<evidence type="ECO:0000313" key="2">
    <source>
        <dbReference type="Proteomes" id="UP000504636"/>
    </source>
</evidence>
<name>A0A6A6YBE3_9PEZI</name>
<dbReference type="OrthoDB" id="5422579at2759"/>
<accession>A0A6A6YBE3</accession>
<reference evidence="3" key="2">
    <citation type="submission" date="2020-04" db="EMBL/GenBank/DDBJ databases">
        <authorList>
            <consortium name="NCBI Genome Project"/>
        </authorList>
    </citation>
    <scope>NUCLEOTIDE SEQUENCE</scope>
    <source>
        <strain evidence="3">CBS 304.34</strain>
    </source>
</reference>